<dbReference type="Proteomes" id="UP000317429">
    <property type="component" value="Chromosome"/>
</dbReference>
<proteinExistence type="predicted"/>
<name>A0A518DAT5_9BACT</name>
<dbReference type="EMBL" id="CP036291">
    <property type="protein sequence ID" value="QDU88578.1"/>
    <property type="molecule type" value="Genomic_DNA"/>
</dbReference>
<sequence length="52" mass="5381">MPTSKGSLGGAIIPRPTPSTPPNQYSGGAADWRTPSLGITLAWRTANNWATG</sequence>
<evidence type="ECO:0000256" key="1">
    <source>
        <dbReference type="SAM" id="MobiDB-lite"/>
    </source>
</evidence>
<organism evidence="2 3">
    <name type="scientific">Pirellulimonas nuda</name>
    <dbReference type="NCBI Taxonomy" id="2528009"/>
    <lineage>
        <taxon>Bacteria</taxon>
        <taxon>Pseudomonadati</taxon>
        <taxon>Planctomycetota</taxon>
        <taxon>Planctomycetia</taxon>
        <taxon>Pirellulales</taxon>
        <taxon>Lacipirellulaceae</taxon>
        <taxon>Pirellulimonas</taxon>
    </lineage>
</organism>
<keyword evidence="3" id="KW-1185">Reference proteome</keyword>
<evidence type="ECO:0000313" key="3">
    <source>
        <dbReference type="Proteomes" id="UP000317429"/>
    </source>
</evidence>
<feature type="region of interest" description="Disordered" evidence="1">
    <location>
        <begin position="1"/>
        <end position="31"/>
    </location>
</feature>
<dbReference type="RefSeq" id="WP_197527390.1">
    <property type="nucleotide sequence ID" value="NZ_CP036291.1"/>
</dbReference>
<dbReference type="AlphaFoldDB" id="A0A518DAT5"/>
<protein>
    <submittedName>
        <fullName evidence="2">Uncharacterized protein</fullName>
    </submittedName>
</protein>
<evidence type="ECO:0000313" key="2">
    <source>
        <dbReference type="EMBL" id="QDU88578.1"/>
    </source>
</evidence>
<dbReference type="KEGG" id="pnd:Pla175_19570"/>
<reference evidence="2 3" key="1">
    <citation type="submission" date="2019-02" db="EMBL/GenBank/DDBJ databases">
        <title>Deep-cultivation of Planctomycetes and their phenomic and genomic characterization uncovers novel biology.</title>
        <authorList>
            <person name="Wiegand S."/>
            <person name="Jogler M."/>
            <person name="Boedeker C."/>
            <person name="Pinto D."/>
            <person name="Vollmers J."/>
            <person name="Rivas-Marin E."/>
            <person name="Kohn T."/>
            <person name="Peeters S.H."/>
            <person name="Heuer A."/>
            <person name="Rast P."/>
            <person name="Oberbeckmann S."/>
            <person name="Bunk B."/>
            <person name="Jeske O."/>
            <person name="Meyerdierks A."/>
            <person name="Storesund J.E."/>
            <person name="Kallscheuer N."/>
            <person name="Luecker S."/>
            <person name="Lage O.M."/>
            <person name="Pohl T."/>
            <person name="Merkel B.J."/>
            <person name="Hornburger P."/>
            <person name="Mueller R.-W."/>
            <person name="Bruemmer F."/>
            <person name="Labrenz M."/>
            <person name="Spormann A.M."/>
            <person name="Op den Camp H."/>
            <person name="Overmann J."/>
            <person name="Amann R."/>
            <person name="Jetten M.S.M."/>
            <person name="Mascher T."/>
            <person name="Medema M.H."/>
            <person name="Devos D.P."/>
            <person name="Kaster A.-K."/>
            <person name="Ovreas L."/>
            <person name="Rohde M."/>
            <person name="Galperin M.Y."/>
            <person name="Jogler C."/>
        </authorList>
    </citation>
    <scope>NUCLEOTIDE SEQUENCE [LARGE SCALE GENOMIC DNA]</scope>
    <source>
        <strain evidence="2 3">Pla175</strain>
    </source>
</reference>
<gene>
    <name evidence="2" type="ORF">Pla175_19570</name>
</gene>
<accession>A0A518DAT5</accession>